<comment type="caution">
    <text evidence="3">The sequence shown here is derived from an EMBL/GenBank/DDBJ whole genome shotgun (WGS) entry which is preliminary data.</text>
</comment>
<evidence type="ECO:0000313" key="3">
    <source>
        <dbReference type="EMBL" id="OJH38147.1"/>
    </source>
</evidence>
<dbReference type="InterPro" id="IPR044031">
    <property type="entry name" value="TssC1_N"/>
</dbReference>
<dbReference type="AlphaFoldDB" id="A0A1L9B7B5"/>
<feature type="domain" description="TssC1 C-terminal" evidence="2">
    <location>
        <begin position="384"/>
        <end position="495"/>
    </location>
</feature>
<reference evidence="3 4" key="2">
    <citation type="submission" date="2016-12" db="EMBL/GenBank/DDBJ databases">
        <title>Draft Genome Sequence of Cystobacter ferrugineus Strain Cbfe23.</title>
        <authorList>
            <person name="Akbar S."/>
            <person name="Dowd S.E."/>
            <person name="Stevens D.C."/>
        </authorList>
    </citation>
    <scope>NUCLEOTIDE SEQUENCE [LARGE SCALE GENOMIC DNA]</scope>
    <source>
        <strain evidence="3 4">Cbfe23</strain>
    </source>
</reference>
<dbReference type="PANTHER" id="PTHR35565:SF1">
    <property type="entry name" value="TYPE VI SECRETION SYSTEM CONTRACTILE SHEATH LARGE SUBUNIT"/>
    <property type="match status" value="1"/>
</dbReference>
<dbReference type="Pfam" id="PF05943">
    <property type="entry name" value="VipB"/>
    <property type="match status" value="1"/>
</dbReference>
<evidence type="ECO:0000259" key="2">
    <source>
        <dbReference type="Pfam" id="PF18945"/>
    </source>
</evidence>
<accession>A0A1L9B7B5</accession>
<dbReference type="EMBL" id="MPIN01000006">
    <property type="protein sequence ID" value="OJH38147.1"/>
    <property type="molecule type" value="Genomic_DNA"/>
</dbReference>
<organism evidence="3 4">
    <name type="scientific">Cystobacter ferrugineus</name>
    <dbReference type="NCBI Taxonomy" id="83449"/>
    <lineage>
        <taxon>Bacteria</taxon>
        <taxon>Pseudomonadati</taxon>
        <taxon>Myxococcota</taxon>
        <taxon>Myxococcia</taxon>
        <taxon>Myxococcales</taxon>
        <taxon>Cystobacterineae</taxon>
        <taxon>Archangiaceae</taxon>
        <taxon>Cystobacter</taxon>
    </lineage>
</organism>
<dbReference type="Pfam" id="PF18945">
    <property type="entry name" value="VipB_2"/>
    <property type="match status" value="1"/>
</dbReference>
<dbReference type="Proteomes" id="UP000182229">
    <property type="component" value="Unassembled WGS sequence"/>
</dbReference>
<dbReference type="RefSeq" id="WP_071900654.1">
    <property type="nucleotide sequence ID" value="NZ_MPIN01000006.1"/>
</dbReference>
<dbReference type="InterPro" id="IPR010269">
    <property type="entry name" value="T6SS_TssC-like"/>
</dbReference>
<dbReference type="OrthoDB" id="9764000at2"/>
<dbReference type="NCBIfam" id="TIGR03355">
    <property type="entry name" value="VI_chp_2"/>
    <property type="match status" value="1"/>
</dbReference>
<dbReference type="InterPro" id="IPR044032">
    <property type="entry name" value="TssC1_C"/>
</dbReference>
<evidence type="ECO:0000313" key="4">
    <source>
        <dbReference type="Proteomes" id="UP000182229"/>
    </source>
</evidence>
<dbReference type="PANTHER" id="PTHR35565">
    <property type="entry name" value="CYTOPLASMIC PROTEIN-RELATED"/>
    <property type="match status" value="1"/>
</dbReference>
<dbReference type="STRING" id="83449.BON30_23625"/>
<feature type="domain" description="TssC1 N-terminal" evidence="1">
    <location>
        <begin position="72"/>
        <end position="371"/>
    </location>
</feature>
<evidence type="ECO:0000259" key="1">
    <source>
        <dbReference type="Pfam" id="PF05943"/>
    </source>
</evidence>
<reference evidence="4" key="1">
    <citation type="submission" date="2016-11" db="EMBL/GenBank/DDBJ databases">
        <authorList>
            <person name="Shukria A."/>
            <person name="Stevens D.C."/>
        </authorList>
    </citation>
    <scope>NUCLEOTIDE SEQUENCE [LARGE SCALE GENOMIC DNA]</scope>
    <source>
        <strain evidence="4">Cbfe23</strain>
    </source>
</reference>
<name>A0A1L9B7B5_9BACT</name>
<protein>
    <submittedName>
        <fullName evidence="3">Type VI secretion protein</fullName>
    </submittedName>
</protein>
<proteinExistence type="predicted"/>
<gene>
    <name evidence="3" type="ORF">BON30_23625</name>
</gene>
<keyword evidence="4" id="KW-1185">Reference proteome</keyword>
<sequence>MSTETNVLKSGGLEVETVQSNASLLNSILAETRLKPQDEGYDIAMRGVQAFITEMLSPQRSSEERVDKALVDAMIAEVDRRLSAQVNEIIHHKDFQAMESTWRSLKFLIDKVDFRENIRVEMLNVSKDDLLKDFEDAPEVVKSGLYRIVYSNEYGVFGGKPYGLLCGNYDFGPGPQDIELLRKCAAVAAMAHAPFLSNASAEFFGEPNFLNMPNLKDLNSLLGGPQYARWHSFRDSEDSRYVGLCLPRFLLRLPYGEKTIPVKSFNFQEDVVGEHERYLWGHASIALASRVADSFAKFRWSPNIIGPQSGGAVENLPLHQYEALGEIQTKIPTEVLLTERREYELSEEGFIGLVFRKSADNAAFFSANSVQRAKYFGGTPEGKQAETNYRLSTQLPYMFIMSRLAHYIKVLQREQIGSWKERSDLERELNHWLSQYVADMDDPAPVVRSRRPLRAAQVKVEDVDGQPGWYRCNIQVRPHFKYMGASFTLSLVGKLDKE</sequence>